<gene>
    <name evidence="1" type="ORF">SEA_ALSABER_5</name>
</gene>
<dbReference type="EMBL" id="MG298964">
    <property type="protein sequence ID" value="ATW61280.1"/>
    <property type="molecule type" value="Genomic_DNA"/>
</dbReference>
<organism evidence="1 2">
    <name type="scientific">Streptomyces phage Alsaber</name>
    <dbReference type="NCBI Taxonomy" id="2053672"/>
    <lineage>
        <taxon>Viruses</taxon>
        <taxon>Duplodnaviria</taxon>
        <taxon>Heunggongvirae</taxon>
        <taxon>Uroviricota</taxon>
        <taxon>Caudoviricetes</taxon>
        <taxon>Arquatrovirinae</taxon>
        <taxon>Camvirus</taxon>
        <taxon>Camvirus alsaber</taxon>
    </lineage>
</organism>
<name>A0A2H4PGF6_9CAUD</name>
<reference evidence="1 2" key="1">
    <citation type="submission" date="2017-10" db="EMBL/GenBank/DDBJ databases">
        <authorList>
            <person name="Sulaiman A."/>
            <person name="Sivoravong A."/>
            <person name="Swapan B."/>
            <person name="Layton S.R."/>
            <person name="Kim T."/>
            <person name="Hughes L.E."/>
            <person name="Garlena R.A."/>
            <person name="Russell D.A."/>
            <person name="Pope W.H."/>
            <person name="Jacobs-Sera D."/>
            <person name="Hendrix R.W."/>
            <person name="Hatfull G.F."/>
        </authorList>
    </citation>
    <scope>NUCLEOTIDE SEQUENCE [LARGE SCALE GENOMIC DNA]</scope>
</reference>
<keyword evidence="2" id="KW-1185">Reference proteome</keyword>
<dbReference type="Proteomes" id="UP000240486">
    <property type="component" value="Segment"/>
</dbReference>
<protein>
    <submittedName>
        <fullName evidence="1">Uncharacterized protein</fullName>
    </submittedName>
</protein>
<proteinExistence type="predicted"/>
<accession>A0A2H4PGF6</accession>
<evidence type="ECO:0000313" key="2">
    <source>
        <dbReference type="Proteomes" id="UP000240486"/>
    </source>
</evidence>
<sequence length="56" mass="5998">MGALSDLGRAYLSARSYLTGAPDTPLSASLTETVMVEQTNVLRSGEVRSDGYYDNP</sequence>
<evidence type="ECO:0000313" key="1">
    <source>
        <dbReference type="EMBL" id="ATW61280.1"/>
    </source>
</evidence>